<keyword evidence="3" id="KW-1185">Reference proteome</keyword>
<feature type="signal peptide" evidence="1">
    <location>
        <begin position="1"/>
        <end position="26"/>
    </location>
</feature>
<keyword evidence="1" id="KW-0732">Signal</keyword>
<organism evidence="2 3">
    <name type="scientific">Pseudomonas abietaniphila</name>
    <dbReference type="NCBI Taxonomy" id="89065"/>
    <lineage>
        <taxon>Bacteria</taxon>
        <taxon>Pseudomonadati</taxon>
        <taxon>Pseudomonadota</taxon>
        <taxon>Gammaproteobacteria</taxon>
        <taxon>Pseudomonadales</taxon>
        <taxon>Pseudomonadaceae</taxon>
        <taxon>Pseudomonas</taxon>
    </lineage>
</organism>
<evidence type="ECO:0000313" key="2">
    <source>
        <dbReference type="EMBL" id="SDH75817.1"/>
    </source>
</evidence>
<dbReference type="AlphaFoldDB" id="A0A1G8F165"/>
<reference evidence="3" key="1">
    <citation type="submission" date="2016-10" db="EMBL/GenBank/DDBJ databases">
        <authorList>
            <person name="Varghese N."/>
            <person name="Submissions S."/>
        </authorList>
    </citation>
    <scope>NUCLEOTIDE SEQUENCE [LARGE SCALE GENOMIC DNA]</scope>
    <source>
        <strain evidence="3">ATCC 700689</strain>
    </source>
</reference>
<dbReference type="Proteomes" id="UP000182894">
    <property type="component" value="Unassembled WGS sequence"/>
</dbReference>
<protein>
    <submittedName>
        <fullName evidence="2">Uncharacterized protein</fullName>
    </submittedName>
</protein>
<evidence type="ECO:0000256" key="1">
    <source>
        <dbReference type="SAM" id="SignalP"/>
    </source>
</evidence>
<dbReference type="EMBL" id="FNCO01000008">
    <property type="protein sequence ID" value="SDH75817.1"/>
    <property type="molecule type" value="Genomic_DNA"/>
</dbReference>
<accession>A0A1G8F165</accession>
<name>A0A1G8F165_9PSED</name>
<dbReference type="RefSeq" id="WP_074753561.1">
    <property type="nucleotide sequence ID" value="NZ_FNCO01000008.1"/>
</dbReference>
<dbReference type="OrthoDB" id="6900463at2"/>
<gene>
    <name evidence="2" type="ORF">SAMN05216605_10857</name>
</gene>
<feature type="chain" id="PRO_5010241602" evidence="1">
    <location>
        <begin position="27"/>
        <end position="154"/>
    </location>
</feature>
<sequence length="154" mass="16818">MNVFNRILGGFIALLAVFAMIPAAYAAYPKTMKVAVEVWNDKEQDLHMTYASWEPKGASLSSYLIPAQNSGRAINVTLNNPRNDAAVFRYANTEGQKCEFRMSHKVVFRWVGVNPAPEKTATANSIGTVPAECSAAVTKGTDSMGSYTVKFSMK</sequence>
<evidence type="ECO:0000313" key="3">
    <source>
        <dbReference type="Proteomes" id="UP000182894"/>
    </source>
</evidence>
<proteinExistence type="predicted"/>